<dbReference type="EMBL" id="JABCKI010000266">
    <property type="protein sequence ID" value="KAG5651287.1"/>
    <property type="molecule type" value="Genomic_DNA"/>
</dbReference>
<evidence type="ECO:0000313" key="1">
    <source>
        <dbReference type="EMBL" id="KAG5651287.1"/>
    </source>
</evidence>
<organism evidence="1 2">
    <name type="scientific">Sphagnurus paluster</name>
    <dbReference type="NCBI Taxonomy" id="117069"/>
    <lineage>
        <taxon>Eukaryota</taxon>
        <taxon>Fungi</taxon>
        <taxon>Dikarya</taxon>
        <taxon>Basidiomycota</taxon>
        <taxon>Agaricomycotina</taxon>
        <taxon>Agaricomycetes</taxon>
        <taxon>Agaricomycetidae</taxon>
        <taxon>Agaricales</taxon>
        <taxon>Tricholomatineae</taxon>
        <taxon>Lyophyllaceae</taxon>
        <taxon>Sphagnurus</taxon>
    </lineage>
</organism>
<gene>
    <name evidence="1" type="ORF">H0H81_009204</name>
</gene>
<evidence type="ECO:0000313" key="2">
    <source>
        <dbReference type="Proteomes" id="UP000717328"/>
    </source>
</evidence>
<name>A0A9P7GIK2_9AGAR</name>
<proteinExistence type="predicted"/>
<sequence>MVDVFKFKFASDATLNNLRTPTTTFLAQLVELNETFATAAPLYLKNRASLTLSPIPGPGILYANLFGDKTLLLIGWQVCNENSIQAKAAAVASATRAHRQRGMLRGKTYVAVKISALVSNANALIKLSRHILSTHAPIPFPGSPLSSDLDILTHI</sequence>
<dbReference type="AlphaFoldDB" id="A0A9P7GIK2"/>
<keyword evidence="2" id="KW-1185">Reference proteome</keyword>
<protein>
    <submittedName>
        <fullName evidence="1">Uncharacterized protein</fullName>
    </submittedName>
</protein>
<dbReference type="Proteomes" id="UP000717328">
    <property type="component" value="Unassembled WGS sequence"/>
</dbReference>
<accession>A0A9P7GIK2</accession>
<reference evidence="1" key="1">
    <citation type="submission" date="2021-02" db="EMBL/GenBank/DDBJ databases">
        <authorList>
            <person name="Nieuwenhuis M."/>
            <person name="Van De Peppel L.J.J."/>
        </authorList>
    </citation>
    <scope>NUCLEOTIDE SEQUENCE</scope>
    <source>
        <strain evidence="1">D49</strain>
    </source>
</reference>
<reference evidence="1" key="2">
    <citation type="submission" date="2021-10" db="EMBL/GenBank/DDBJ databases">
        <title>Phylogenomics reveals ancestral predisposition of the termite-cultivated fungus Termitomyces towards a domesticated lifestyle.</title>
        <authorList>
            <person name="Auxier B."/>
            <person name="Grum-Grzhimaylo A."/>
            <person name="Cardenas M.E."/>
            <person name="Lodge J.D."/>
            <person name="Laessoe T."/>
            <person name="Pedersen O."/>
            <person name="Smith M.E."/>
            <person name="Kuyper T.W."/>
            <person name="Franco-Molano E.A."/>
            <person name="Baroni T.J."/>
            <person name="Aanen D.K."/>
        </authorList>
    </citation>
    <scope>NUCLEOTIDE SEQUENCE</scope>
    <source>
        <strain evidence="1">D49</strain>
    </source>
</reference>
<comment type="caution">
    <text evidence="1">The sequence shown here is derived from an EMBL/GenBank/DDBJ whole genome shotgun (WGS) entry which is preliminary data.</text>
</comment>